<dbReference type="InterPro" id="IPR004358">
    <property type="entry name" value="Sig_transdc_His_kin-like_C"/>
</dbReference>
<dbReference type="SUPFAM" id="SSF55874">
    <property type="entry name" value="ATPase domain of HSP90 chaperone/DNA topoisomerase II/histidine kinase"/>
    <property type="match status" value="1"/>
</dbReference>
<dbReference type="EMBL" id="LQRT01000013">
    <property type="protein sequence ID" value="KZS40328.1"/>
    <property type="molecule type" value="Genomic_DNA"/>
</dbReference>
<dbReference type="SUPFAM" id="SSF55785">
    <property type="entry name" value="PYP-like sensor domain (PAS domain)"/>
    <property type="match status" value="1"/>
</dbReference>
<dbReference type="GO" id="GO:0000155">
    <property type="term" value="F:phosphorelay sensor kinase activity"/>
    <property type="evidence" value="ECO:0007669"/>
    <property type="project" value="InterPro"/>
</dbReference>
<dbReference type="CDD" id="cd00130">
    <property type="entry name" value="PAS"/>
    <property type="match status" value="1"/>
</dbReference>
<gene>
    <name evidence="9" type="ORF">AWE51_05065</name>
</gene>
<dbReference type="InterPro" id="IPR000700">
    <property type="entry name" value="PAS-assoc_C"/>
</dbReference>
<dbReference type="Proteomes" id="UP000076715">
    <property type="component" value="Unassembled WGS sequence"/>
</dbReference>
<evidence type="ECO:0000256" key="3">
    <source>
        <dbReference type="ARBA" id="ARBA00022553"/>
    </source>
</evidence>
<dbReference type="InterPro" id="IPR005467">
    <property type="entry name" value="His_kinase_dom"/>
</dbReference>
<protein>
    <recommendedName>
        <fullName evidence="2">histidine kinase</fullName>
        <ecNumber evidence="2">2.7.13.3</ecNumber>
    </recommendedName>
</protein>
<dbReference type="Gene3D" id="1.10.287.130">
    <property type="match status" value="1"/>
</dbReference>
<comment type="caution">
    <text evidence="9">The sequence shown here is derived from an EMBL/GenBank/DDBJ whole genome shotgun (WGS) entry which is preliminary data.</text>
</comment>
<dbReference type="InterPro" id="IPR036890">
    <property type="entry name" value="HATPase_C_sf"/>
</dbReference>
<feature type="domain" description="Histidine kinase" evidence="6">
    <location>
        <begin position="156"/>
        <end position="369"/>
    </location>
</feature>
<dbReference type="InterPro" id="IPR003661">
    <property type="entry name" value="HisK_dim/P_dom"/>
</dbReference>
<evidence type="ECO:0000259" key="6">
    <source>
        <dbReference type="PROSITE" id="PS50109"/>
    </source>
</evidence>
<keyword evidence="10" id="KW-1185">Reference proteome</keyword>
<dbReference type="InterPro" id="IPR000014">
    <property type="entry name" value="PAS"/>
</dbReference>
<dbReference type="InterPro" id="IPR003594">
    <property type="entry name" value="HATPase_dom"/>
</dbReference>
<dbReference type="PANTHER" id="PTHR43304">
    <property type="entry name" value="PHYTOCHROME-LIKE PROTEIN CPH1"/>
    <property type="match status" value="1"/>
</dbReference>
<dbReference type="FunFam" id="3.30.565.10:FF:000006">
    <property type="entry name" value="Sensor histidine kinase WalK"/>
    <property type="match status" value="1"/>
</dbReference>
<dbReference type="PROSITE" id="PS50112">
    <property type="entry name" value="PAS"/>
    <property type="match status" value="1"/>
</dbReference>
<dbReference type="Gene3D" id="3.30.565.10">
    <property type="entry name" value="Histidine kinase-like ATPase, C-terminal domain"/>
    <property type="match status" value="1"/>
</dbReference>
<evidence type="ECO:0000259" key="7">
    <source>
        <dbReference type="PROSITE" id="PS50112"/>
    </source>
</evidence>
<dbReference type="SMART" id="SM00091">
    <property type="entry name" value="PAS"/>
    <property type="match status" value="1"/>
</dbReference>
<sequence>MNVIDPLHKHEGFTFRTMIDSIPNPLILINQEGKIVYINTYTEHLLQYQKDEIIGRNIETVIPKWFNWQHYQYLDFIFKDPEVKITDRNVEIFGIRKNKNKIPLEIKSNTIDTSDGKMILISLIDISERKKTENTLEKHIKKLKNKNKELEQFNYIASHDLQEPLKSISSLTTMITDEYRDHLNEEIKNSFTFLHESTSRMKNLISALLDYGRLGRHLELKQINCNTLIREVIDDFSTIIKDFQIEFKIGDLPIIYGYRTELKVLFENLISNAIKFRKKHVPTIIEISAQKQLDTWFFSIKDNGIGMNMKFINKIFTIFQQLNSKEEYSGTGIGLSHCKKIVEIHDGDIWVESVPGRGSSFYFTINIKI</sequence>
<evidence type="ECO:0000256" key="2">
    <source>
        <dbReference type="ARBA" id="ARBA00012438"/>
    </source>
</evidence>
<dbReference type="PANTHER" id="PTHR43304:SF1">
    <property type="entry name" value="PAC DOMAIN-CONTAINING PROTEIN"/>
    <property type="match status" value="1"/>
</dbReference>
<dbReference type="EC" id="2.7.13.3" evidence="2"/>
<dbReference type="InterPro" id="IPR052162">
    <property type="entry name" value="Sensor_kinase/Photoreceptor"/>
</dbReference>
<feature type="domain" description="PAS" evidence="7">
    <location>
        <begin position="11"/>
        <end position="64"/>
    </location>
</feature>
<evidence type="ECO:0000313" key="10">
    <source>
        <dbReference type="Proteomes" id="UP000076715"/>
    </source>
</evidence>
<comment type="catalytic activity">
    <reaction evidence="1">
        <text>ATP + protein L-histidine = ADP + protein N-phospho-L-histidine.</text>
        <dbReference type="EC" id="2.7.13.3"/>
    </reaction>
</comment>
<dbReference type="RefSeq" id="WP_066313808.1">
    <property type="nucleotide sequence ID" value="NZ_CANLSS010000018.1"/>
</dbReference>
<keyword evidence="3" id="KW-0597">Phosphoprotein</keyword>
<dbReference type="SMART" id="SM00387">
    <property type="entry name" value="HATPase_c"/>
    <property type="match status" value="1"/>
</dbReference>
<dbReference type="Pfam" id="PF00512">
    <property type="entry name" value="HisKA"/>
    <property type="match status" value="1"/>
</dbReference>
<dbReference type="Pfam" id="PF13426">
    <property type="entry name" value="PAS_9"/>
    <property type="match status" value="1"/>
</dbReference>
<proteinExistence type="predicted"/>
<dbReference type="CDD" id="cd00082">
    <property type="entry name" value="HisKA"/>
    <property type="match status" value="1"/>
</dbReference>
<dbReference type="Gene3D" id="3.30.450.20">
    <property type="entry name" value="PAS domain"/>
    <property type="match status" value="1"/>
</dbReference>
<dbReference type="SUPFAM" id="SSF47384">
    <property type="entry name" value="Homodimeric domain of signal transducing histidine kinase"/>
    <property type="match status" value="1"/>
</dbReference>
<evidence type="ECO:0000256" key="5">
    <source>
        <dbReference type="ARBA" id="ARBA00022777"/>
    </source>
</evidence>
<evidence type="ECO:0000256" key="1">
    <source>
        <dbReference type="ARBA" id="ARBA00000085"/>
    </source>
</evidence>
<dbReference type="SMART" id="SM00388">
    <property type="entry name" value="HisKA"/>
    <property type="match status" value="1"/>
</dbReference>
<keyword evidence="4" id="KW-0808">Transferase</keyword>
<feature type="domain" description="PAC" evidence="8">
    <location>
        <begin position="88"/>
        <end position="138"/>
    </location>
</feature>
<dbReference type="OrthoDB" id="9781208at2"/>
<dbReference type="PROSITE" id="PS50113">
    <property type="entry name" value="PAC"/>
    <property type="match status" value="1"/>
</dbReference>
<keyword evidence="5" id="KW-0418">Kinase</keyword>
<dbReference type="NCBIfam" id="TIGR00229">
    <property type="entry name" value="sensory_box"/>
    <property type="match status" value="1"/>
</dbReference>
<evidence type="ECO:0000259" key="8">
    <source>
        <dbReference type="PROSITE" id="PS50113"/>
    </source>
</evidence>
<dbReference type="PROSITE" id="PS50109">
    <property type="entry name" value="HIS_KIN"/>
    <property type="match status" value="1"/>
</dbReference>
<accession>A0A163A7Q8</accession>
<reference evidence="9 10" key="1">
    <citation type="submission" date="2016-01" db="EMBL/GenBank/DDBJ databases">
        <title>The draft genome sequence of Aquimarina sp. RZW4-3-2.</title>
        <authorList>
            <person name="Wang Y."/>
        </authorList>
    </citation>
    <scope>NUCLEOTIDE SEQUENCE [LARGE SCALE GENOMIC DNA]</scope>
    <source>
        <strain evidence="9 10">RZW4-3-2</strain>
    </source>
</reference>
<dbReference type="InterPro" id="IPR035965">
    <property type="entry name" value="PAS-like_dom_sf"/>
</dbReference>
<dbReference type="AlphaFoldDB" id="A0A163A7Q8"/>
<dbReference type="Pfam" id="PF02518">
    <property type="entry name" value="HATPase_c"/>
    <property type="match status" value="1"/>
</dbReference>
<dbReference type="PRINTS" id="PR00344">
    <property type="entry name" value="BCTRLSENSOR"/>
</dbReference>
<name>A0A163A7Q8_9FLAO</name>
<evidence type="ECO:0000313" key="9">
    <source>
        <dbReference type="EMBL" id="KZS40328.1"/>
    </source>
</evidence>
<dbReference type="STRING" id="1642818.AWE51_05065"/>
<dbReference type="InterPro" id="IPR036097">
    <property type="entry name" value="HisK_dim/P_sf"/>
</dbReference>
<organism evidence="9 10">
    <name type="scientific">Aquimarina aggregata</name>
    <dbReference type="NCBI Taxonomy" id="1642818"/>
    <lineage>
        <taxon>Bacteria</taxon>
        <taxon>Pseudomonadati</taxon>
        <taxon>Bacteroidota</taxon>
        <taxon>Flavobacteriia</taxon>
        <taxon>Flavobacteriales</taxon>
        <taxon>Flavobacteriaceae</taxon>
        <taxon>Aquimarina</taxon>
    </lineage>
</organism>
<evidence type="ECO:0000256" key="4">
    <source>
        <dbReference type="ARBA" id="ARBA00022679"/>
    </source>
</evidence>